<keyword evidence="1" id="KW-0808">Transferase</keyword>
<dbReference type="Pfam" id="PF13410">
    <property type="entry name" value="GST_C_2"/>
    <property type="match status" value="1"/>
</dbReference>
<organism evidence="1 2">
    <name type="scientific">Tanticharoenia sakaeratensis NBRC 103193</name>
    <dbReference type="NCBI Taxonomy" id="1231623"/>
    <lineage>
        <taxon>Bacteria</taxon>
        <taxon>Pseudomonadati</taxon>
        <taxon>Pseudomonadota</taxon>
        <taxon>Alphaproteobacteria</taxon>
        <taxon>Acetobacterales</taxon>
        <taxon>Acetobacteraceae</taxon>
        <taxon>Tanticharoenia</taxon>
    </lineage>
</organism>
<evidence type="ECO:0000313" key="1">
    <source>
        <dbReference type="EMBL" id="GAN54333.1"/>
    </source>
</evidence>
<reference evidence="1 2" key="1">
    <citation type="submission" date="2012-10" db="EMBL/GenBank/DDBJ databases">
        <title>Genome sequencing of Tanticharoenia sakaeratensis NBRC 103193.</title>
        <authorList>
            <person name="Azuma Y."/>
            <person name="Hadano H."/>
            <person name="Hirakawa H."/>
            <person name="Matsushita K."/>
        </authorList>
    </citation>
    <scope>NUCLEOTIDE SEQUENCE [LARGE SCALE GENOMIC DNA]</scope>
    <source>
        <strain evidence="1 2">NBRC 103193</strain>
    </source>
</reference>
<dbReference type="Proteomes" id="UP000032679">
    <property type="component" value="Unassembled WGS sequence"/>
</dbReference>
<dbReference type="SUPFAM" id="SSF47616">
    <property type="entry name" value="GST C-terminal domain-like"/>
    <property type="match status" value="1"/>
</dbReference>
<dbReference type="EMBL" id="BALE01000019">
    <property type="protein sequence ID" value="GAN54333.1"/>
    <property type="molecule type" value="Genomic_DNA"/>
</dbReference>
<proteinExistence type="predicted"/>
<dbReference type="STRING" id="1231623.Tasa_019_018"/>
<protein>
    <submittedName>
        <fullName evidence="1">Gst12 glutathione-S-transferase</fullName>
    </submittedName>
</protein>
<dbReference type="AlphaFoldDB" id="A0A0D6MM33"/>
<dbReference type="GO" id="GO:0016740">
    <property type="term" value="F:transferase activity"/>
    <property type="evidence" value="ECO:0007669"/>
    <property type="project" value="UniProtKB-KW"/>
</dbReference>
<sequence length="186" mass="20710">MSHADMILHDWALDDRCYAVRLGAALMGRRLTIHTTSEAAVQGPVLTGTDGTHRGPLAILDFLARDTPWRVPTTSPWVTRADEMLVTFSDLRRNALLASMPQTPNPPACRRLLRMIEDQLSAQRHAGSDWIAGPDASIVDIALFPVAALSHDLEVPHDLFPELRRFIRSFRALPGFITMPGIPEYH</sequence>
<dbReference type="Gene3D" id="1.20.1050.10">
    <property type="match status" value="1"/>
</dbReference>
<comment type="caution">
    <text evidence="1">The sequence shown here is derived from an EMBL/GenBank/DDBJ whole genome shotgun (WGS) entry which is preliminary data.</text>
</comment>
<gene>
    <name evidence="1" type="ORF">Tasa_019_018</name>
</gene>
<name>A0A0D6MM33_9PROT</name>
<evidence type="ECO:0000313" key="2">
    <source>
        <dbReference type="Proteomes" id="UP000032679"/>
    </source>
</evidence>
<accession>A0A0D6MM33</accession>
<dbReference type="InterPro" id="IPR036282">
    <property type="entry name" value="Glutathione-S-Trfase_C_sf"/>
</dbReference>
<keyword evidence="2" id="KW-1185">Reference proteome</keyword>